<dbReference type="AlphaFoldDB" id="A0AAD9M4K8"/>
<feature type="compositionally biased region" description="Basic and acidic residues" evidence="1">
    <location>
        <begin position="56"/>
        <end position="81"/>
    </location>
</feature>
<gene>
    <name evidence="3" type="ORF">LX32DRAFT_689385</name>
</gene>
<proteinExistence type="predicted"/>
<feature type="compositionally biased region" description="Polar residues" evidence="1">
    <location>
        <begin position="88"/>
        <end position="99"/>
    </location>
</feature>
<protein>
    <submittedName>
        <fullName evidence="3">Uncharacterized protein</fullName>
    </submittedName>
</protein>
<sequence length="158" mass="18028">MFLLSCPLASSVSPGFWIFPWTVFMIIHATGLRFAWSDKALKKARVPWESTLSGVVDRREPSRPRGRAEVGRRQPSKDEPRRTHRRSIQGQQTSLSTYSGYRKKASGRSRQLAPVLPRLGGLAERGRPYPLEDPNMSKQSEREQRHSPLHLRDQAPRG</sequence>
<reference evidence="3" key="1">
    <citation type="submission" date="2021-06" db="EMBL/GenBank/DDBJ databases">
        <title>Comparative genomics, transcriptomics and evolutionary studies reveal genomic signatures of adaptation to plant cell wall in hemibiotrophic fungi.</title>
        <authorList>
            <consortium name="DOE Joint Genome Institute"/>
            <person name="Baroncelli R."/>
            <person name="Diaz J.F."/>
            <person name="Benocci T."/>
            <person name="Peng M."/>
            <person name="Battaglia E."/>
            <person name="Haridas S."/>
            <person name="Andreopoulos W."/>
            <person name="Labutti K."/>
            <person name="Pangilinan J."/>
            <person name="Floch G.L."/>
            <person name="Makela M.R."/>
            <person name="Henrissat B."/>
            <person name="Grigoriev I.V."/>
            <person name="Crouch J.A."/>
            <person name="De Vries R.P."/>
            <person name="Sukno S.A."/>
            <person name="Thon M.R."/>
        </authorList>
    </citation>
    <scope>NUCLEOTIDE SEQUENCE</scope>
    <source>
        <strain evidence="3">MAFF235873</strain>
    </source>
</reference>
<evidence type="ECO:0000313" key="4">
    <source>
        <dbReference type="Proteomes" id="UP001232148"/>
    </source>
</evidence>
<keyword evidence="2" id="KW-0472">Membrane</keyword>
<evidence type="ECO:0000256" key="1">
    <source>
        <dbReference type="SAM" id="MobiDB-lite"/>
    </source>
</evidence>
<keyword evidence="4" id="KW-1185">Reference proteome</keyword>
<evidence type="ECO:0000256" key="2">
    <source>
        <dbReference type="SAM" id="Phobius"/>
    </source>
</evidence>
<feature type="region of interest" description="Disordered" evidence="1">
    <location>
        <begin position="52"/>
        <end position="158"/>
    </location>
</feature>
<keyword evidence="2" id="KW-1133">Transmembrane helix</keyword>
<feature type="compositionally biased region" description="Basic and acidic residues" evidence="1">
    <location>
        <begin position="139"/>
        <end position="158"/>
    </location>
</feature>
<evidence type="ECO:0000313" key="3">
    <source>
        <dbReference type="EMBL" id="KAK2034271.1"/>
    </source>
</evidence>
<dbReference type="EMBL" id="MU842815">
    <property type="protein sequence ID" value="KAK2034271.1"/>
    <property type="molecule type" value="Genomic_DNA"/>
</dbReference>
<feature type="transmembrane region" description="Helical" evidence="2">
    <location>
        <begin position="16"/>
        <end position="36"/>
    </location>
</feature>
<keyword evidence="2" id="KW-0812">Transmembrane</keyword>
<accession>A0AAD9M4K8</accession>
<name>A0AAD9M4K8_9PEZI</name>
<organism evidence="3 4">
    <name type="scientific">Colletotrichum zoysiae</name>
    <dbReference type="NCBI Taxonomy" id="1216348"/>
    <lineage>
        <taxon>Eukaryota</taxon>
        <taxon>Fungi</taxon>
        <taxon>Dikarya</taxon>
        <taxon>Ascomycota</taxon>
        <taxon>Pezizomycotina</taxon>
        <taxon>Sordariomycetes</taxon>
        <taxon>Hypocreomycetidae</taxon>
        <taxon>Glomerellales</taxon>
        <taxon>Glomerellaceae</taxon>
        <taxon>Colletotrichum</taxon>
        <taxon>Colletotrichum graminicola species complex</taxon>
    </lineage>
</organism>
<dbReference type="Proteomes" id="UP001232148">
    <property type="component" value="Unassembled WGS sequence"/>
</dbReference>
<comment type="caution">
    <text evidence="3">The sequence shown here is derived from an EMBL/GenBank/DDBJ whole genome shotgun (WGS) entry which is preliminary data.</text>
</comment>